<dbReference type="PANTHER" id="PTHR10343:SF84">
    <property type="entry name" value="5'-AMP-ACTIVATED PROTEIN KINASE SUBUNIT BETA-1"/>
    <property type="match status" value="1"/>
</dbReference>
<organism evidence="4 5">
    <name type="scientific">Mixia osmundae (strain CBS 9802 / IAM 14324 / JCM 22182 / KY 12970)</name>
    <dbReference type="NCBI Taxonomy" id="764103"/>
    <lineage>
        <taxon>Eukaryota</taxon>
        <taxon>Fungi</taxon>
        <taxon>Dikarya</taxon>
        <taxon>Basidiomycota</taxon>
        <taxon>Pucciniomycotina</taxon>
        <taxon>Mixiomycetes</taxon>
        <taxon>Mixiales</taxon>
        <taxon>Mixiaceae</taxon>
        <taxon>Mixia</taxon>
    </lineage>
</organism>
<name>G7E1D0_MIXOS</name>
<dbReference type="GO" id="GO:0005737">
    <property type="term" value="C:cytoplasm"/>
    <property type="evidence" value="ECO:0007669"/>
    <property type="project" value="TreeGrafter"/>
</dbReference>
<keyword evidence="5" id="KW-1185">Reference proteome</keyword>
<dbReference type="GO" id="GO:0031588">
    <property type="term" value="C:nucleotide-activated protein kinase complex"/>
    <property type="evidence" value="ECO:0007669"/>
    <property type="project" value="TreeGrafter"/>
</dbReference>
<feature type="compositionally biased region" description="Low complexity" evidence="2">
    <location>
        <begin position="360"/>
        <end position="413"/>
    </location>
</feature>
<evidence type="ECO:0000313" key="4">
    <source>
        <dbReference type="EMBL" id="GAA96640.1"/>
    </source>
</evidence>
<dbReference type="SUPFAM" id="SSF81296">
    <property type="entry name" value="E set domains"/>
    <property type="match status" value="1"/>
</dbReference>
<dbReference type="GO" id="GO:0007165">
    <property type="term" value="P:signal transduction"/>
    <property type="evidence" value="ECO:0007669"/>
    <property type="project" value="TreeGrafter"/>
</dbReference>
<dbReference type="GO" id="GO:0005634">
    <property type="term" value="C:nucleus"/>
    <property type="evidence" value="ECO:0007669"/>
    <property type="project" value="TreeGrafter"/>
</dbReference>
<feature type="compositionally biased region" description="Polar residues" evidence="2">
    <location>
        <begin position="203"/>
        <end position="218"/>
    </location>
</feature>
<dbReference type="InterPro" id="IPR032640">
    <property type="entry name" value="AMPK1_CBM"/>
</dbReference>
<feature type="compositionally biased region" description="Basic and acidic residues" evidence="2">
    <location>
        <begin position="233"/>
        <end position="248"/>
    </location>
</feature>
<sequence>MSTGHDHTFTWASTHPSSVIVTGTFDNWASTVHLTKEESGFRGSVKLPYGEKVLFKYIVDGHWQTQPDEPQENDGSGNVNNVLNIPAEPATQSTAEPVAALVNEDKVDDSQVSELKKSDGSAEPASDTLTNDEATKSKDTPTSLLGAIGGLAVAAPAAAIYAMTGHDISAAGAKSAEQPQEASGLTVPQDLQEEAPVDPAPTPSVTSPEQKSEPTVPSNDDIKSAVHDTSAARPEKSDIIPVVPEKEAPATSGTTEHQVAGDKGFNGQPAFDLTGKQAEVMAAAGVGAVAAGSATAVAVSKSSSSDKLSSITGAGANGSAKSQKKSLPPAISMAHENSPKLYEEGKPVAPVKVDQPAEPPKAAATTAKPAAAAAAAAPAAAAVPTAAAATATKATANGSPSKSTSPPTVSTASQNKPEVYKDGKAAAKPDAVKPSEPASKSPAKAPATPRKAPKSAAAPDSTASNMTGSKGEQFTTAPSTPATPTHKKKGLLSKIKSAMSPKK</sequence>
<feature type="region of interest" description="Disordered" evidence="2">
    <location>
        <begin position="64"/>
        <end position="84"/>
    </location>
</feature>
<dbReference type="InterPro" id="IPR013783">
    <property type="entry name" value="Ig-like_fold"/>
</dbReference>
<evidence type="ECO:0000256" key="1">
    <source>
        <dbReference type="ARBA" id="ARBA00010926"/>
    </source>
</evidence>
<gene>
    <name evidence="4" type="primary">Mo03310</name>
    <name evidence="4" type="ORF">E5Q_03310</name>
</gene>
<feature type="compositionally biased region" description="Basic and acidic residues" evidence="2">
    <location>
        <begin position="418"/>
        <end position="433"/>
    </location>
</feature>
<protein>
    <recommendedName>
        <fullName evidence="3">AMP-activated protein kinase glycogen-binding domain-containing protein</fullName>
    </recommendedName>
</protein>
<dbReference type="HOGENOM" id="CLU_541931_0_0_1"/>
<dbReference type="OMA" id="TFDNWTK"/>
<dbReference type="OrthoDB" id="5873279at2759"/>
<accession>G7E1D0</accession>
<proteinExistence type="inferred from homology"/>
<dbReference type="Proteomes" id="UP000009131">
    <property type="component" value="Unassembled WGS sequence"/>
</dbReference>
<dbReference type="Gene3D" id="2.60.40.10">
    <property type="entry name" value="Immunoglobulins"/>
    <property type="match status" value="1"/>
</dbReference>
<dbReference type="GO" id="GO:0019901">
    <property type="term" value="F:protein kinase binding"/>
    <property type="evidence" value="ECO:0007669"/>
    <property type="project" value="TreeGrafter"/>
</dbReference>
<dbReference type="STRING" id="764103.G7E1D0"/>
<feature type="region of interest" description="Disordered" evidence="2">
    <location>
        <begin position="301"/>
        <end position="503"/>
    </location>
</feature>
<dbReference type="AlphaFoldDB" id="G7E1D0"/>
<evidence type="ECO:0000256" key="2">
    <source>
        <dbReference type="SAM" id="MobiDB-lite"/>
    </source>
</evidence>
<comment type="similarity">
    <text evidence="1">Belongs to the 5'-AMP-activated protein kinase beta subunit family.</text>
</comment>
<evidence type="ECO:0000313" key="5">
    <source>
        <dbReference type="Proteomes" id="UP000009131"/>
    </source>
</evidence>
<dbReference type="EMBL" id="BABT02000106">
    <property type="protein sequence ID" value="GAA96640.1"/>
    <property type="molecule type" value="Genomic_DNA"/>
</dbReference>
<feature type="domain" description="AMP-activated protein kinase glycogen-binding" evidence="3">
    <location>
        <begin position="7"/>
        <end position="88"/>
    </location>
</feature>
<dbReference type="Pfam" id="PF16561">
    <property type="entry name" value="AMPK1_CBM"/>
    <property type="match status" value="1"/>
</dbReference>
<feature type="compositionally biased region" description="Polar residues" evidence="2">
    <location>
        <begin position="465"/>
        <end position="474"/>
    </location>
</feature>
<feature type="compositionally biased region" description="Basic and acidic residues" evidence="2">
    <location>
        <begin position="107"/>
        <end position="120"/>
    </location>
</feature>
<feature type="region of interest" description="Disordered" evidence="2">
    <location>
        <begin position="107"/>
        <end position="139"/>
    </location>
</feature>
<feature type="compositionally biased region" description="Low complexity" evidence="2">
    <location>
        <begin position="475"/>
        <end position="484"/>
    </location>
</feature>
<dbReference type="InterPro" id="IPR050827">
    <property type="entry name" value="CRP1_MDG1_kinase"/>
</dbReference>
<feature type="compositionally biased region" description="Low complexity" evidence="2">
    <location>
        <begin position="434"/>
        <end position="464"/>
    </location>
</feature>
<feature type="compositionally biased region" description="Polar residues" evidence="2">
    <location>
        <begin position="64"/>
        <end position="83"/>
    </location>
</feature>
<evidence type="ECO:0000259" key="3">
    <source>
        <dbReference type="Pfam" id="PF16561"/>
    </source>
</evidence>
<dbReference type="CDD" id="cd02859">
    <property type="entry name" value="E_set_AMPKbeta_like_N"/>
    <property type="match status" value="1"/>
</dbReference>
<dbReference type="RefSeq" id="XP_014565145.1">
    <property type="nucleotide sequence ID" value="XM_014709659.1"/>
</dbReference>
<comment type="caution">
    <text evidence="4">The sequence shown here is derived from an EMBL/GenBank/DDBJ whole genome shotgun (WGS) entry which is preliminary data.</text>
</comment>
<dbReference type="InParanoid" id="G7E1D0"/>
<feature type="region of interest" description="Disordered" evidence="2">
    <location>
        <begin position="172"/>
        <end position="270"/>
    </location>
</feature>
<feature type="compositionally biased region" description="Basic and acidic residues" evidence="2">
    <location>
        <begin position="337"/>
        <end position="346"/>
    </location>
</feature>
<reference evidence="4 5" key="1">
    <citation type="journal article" date="2011" name="J. Gen. Appl. Microbiol.">
        <title>Draft genome sequencing of the enigmatic basidiomycete Mixia osmundae.</title>
        <authorList>
            <person name="Nishida H."/>
            <person name="Nagatsuka Y."/>
            <person name="Sugiyama J."/>
        </authorList>
    </citation>
    <scope>NUCLEOTIDE SEQUENCE [LARGE SCALE GENOMIC DNA]</scope>
    <source>
        <strain evidence="5">CBS 9802 / IAM 14324 / JCM 22182 / KY 12970</strain>
    </source>
</reference>
<reference evidence="4 5" key="2">
    <citation type="journal article" date="2012" name="Open Biol.">
        <title>Characteristics of nucleosomes and linker DNA regions on the genome of the basidiomycete Mixia osmundae revealed by mono- and dinucleosome mapping.</title>
        <authorList>
            <person name="Nishida H."/>
            <person name="Kondo S."/>
            <person name="Matsumoto T."/>
            <person name="Suzuki Y."/>
            <person name="Yoshikawa H."/>
            <person name="Taylor T.D."/>
            <person name="Sugiyama J."/>
        </authorList>
    </citation>
    <scope>NUCLEOTIDE SEQUENCE [LARGE SCALE GENOMIC DNA]</scope>
    <source>
        <strain evidence="5">CBS 9802 / IAM 14324 / JCM 22182 / KY 12970</strain>
    </source>
</reference>
<dbReference type="InterPro" id="IPR014756">
    <property type="entry name" value="Ig_E-set"/>
</dbReference>
<dbReference type="PANTHER" id="PTHR10343">
    <property type="entry name" value="5'-AMP-ACTIVATED PROTEIN KINASE , BETA SUBUNIT"/>
    <property type="match status" value="1"/>
</dbReference>
<dbReference type="eggNOG" id="KOG1616">
    <property type="taxonomic scope" value="Eukaryota"/>
</dbReference>